<feature type="region of interest" description="Disordered" evidence="10">
    <location>
        <begin position="418"/>
        <end position="442"/>
    </location>
</feature>
<reference evidence="13" key="1">
    <citation type="submission" date="2019-05" db="EMBL/GenBank/DDBJ databases">
        <authorList>
            <person name="Zhang S."/>
            <person name="Liu J."/>
        </authorList>
    </citation>
    <scope>NUCLEOTIDE SEQUENCE [LARGE SCALE GENOMIC DNA]</scope>
</reference>
<dbReference type="GO" id="GO:0050821">
    <property type="term" value="P:protein stabilization"/>
    <property type="evidence" value="ECO:0007669"/>
    <property type="project" value="UniProtKB-ARBA"/>
</dbReference>
<dbReference type="InterPro" id="IPR038528">
    <property type="entry name" value="TEL2_C_sf"/>
</dbReference>
<dbReference type="AlphaFoldDB" id="A0A8B9Z2N5"/>
<evidence type="ECO:0000313" key="13">
    <source>
        <dbReference type="Ensembl" id="ENSBGRP00000042054.1"/>
    </source>
</evidence>
<comment type="subcellular location">
    <subcellularLocation>
        <location evidence="3">Cytoplasm</location>
    </subcellularLocation>
    <subcellularLocation>
        <location evidence="2">Membrane</location>
    </subcellularLocation>
    <subcellularLocation>
        <location evidence="1">Nucleus</location>
    </subcellularLocation>
</comment>
<keyword evidence="14" id="KW-1185">Reference proteome</keyword>
<dbReference type="GO" id="GO:0051879">
    <property type="term" value="F:Hsp90 protein binding"/>
    <property type="evidence" value="ECO:0007669"/>
    <property type="project" value="TreeGrafter"/>
</dbReference>
<dbReference type="GO" id="GO:0005829">
    <property type="term" value="C:cytosol"/>
    <property type="evidence" value="ECO:0007669"/>
    <property type="project" value="TreeGrafter"/>
</dbReference>
<evidence type="ECO:0000256" key="9">
    <source>
        <dbReference type="ARBA" id="ARBA00053387"/>
    </source>
</evidence>
<evidence type="ECO:0000259" key="12">
    <source>
        <dbReference type="Pfam" id="PF25320"/>
    </source>
</evidence>
<reference evidence="13" key="3">
    <citation type="submission" date="2025-09" db="UniProtKB">
        <authorList>
            <consortium name="Ensembl"/>
        </authorList>
    </citation>
    <scope>IDENTIFICATION</scope>
</reference>
<proteinExistence type="inferred from homology"/>
<evidence type="ECO:0000259" key="11">
    <source>
        <dbReference type="Pfam" id="PF10193"/>
    </source>
</evidence>
<dbReference type="PANTHER" id="PTHR15830:SF10">
    <property type="entry name" value="TELOMERE LENGTH REGULATION PROTEIN TEL2 HOMOLOG"/>
    <property type="match status" value="1"/>
</dbReference>
<dbReference type="PANTHER" id="PTHR15830">
    <property type="entry name" value="TELOMERE LENGTH REGULATION PROTEIN TEL2 FAMILY MEMBER"/>
    <property type="match status" value="1"/>
</dbReference>
<dbReference type="FunFam" id="1.25.40.720:FF:000001">
    <property type="entry name" value="Telomere length regulation protein TEL2"/>
    <property type="match status" value="1"/>
</dbReference>
<reference evidence="13" key="2">
    <citation type="submission" date="2025-08" db="UniProtKB">
        <authorList>
            <consortium name="Ensembl"/>
        </authorList>
    </citation>
    <scope>IDENTIFICATION</scope>
</reference>
<evidence type="ECO:0000256" key="3">
    <source>
        <dbReference type="ARBA" id="ARBA00004496"/>
    </source>
</evidence>
<evidence type="ECO:0000256" key="1">
    <source>
        <dbReference type="ARBA" id="ARBA00004123"/>
    </source>
</evidence>
<evidence type="ECO:0000256" key="8">
    <source>
        <dbReference type="ARBA" id="ARBA00023242"/>
    </source>
</evidence>
<dbReference type="GO" id="GO:0016020">
    <property type="term" value="C:membrane"/>
    <property type="evidence" value="ECO:0007669"/>
    <property type="project" value="UniProtKB-SubCell"/>
</dbReference>
<dbReference type="GO" id="GO:0051083">
    <property type="term" value="P:'de novo' cotranslational protein folding"/>
    <property type="evidence" value="ECO:0007669"/>
    <property type="project" value="TreeGrafter"/>
</dbReference>
<dbReference type="InterPro" id="IPR057348">
    <property type="entry name" value="TELO2_ARM"/>
</dbReference>
<keyword evidence="8" id="KW-0539">Nucleus</keyword>
<feature type="domain" description="TELO2 ARM repeat" evidence="12">
    <location>
        <begin position="269"/>
        <end position="367"/>
    </location>
</feature>
<feature type="domain" description="Telomere length regulation protein conserved" evidence="11">
    <location>
        <begin position="465"/>
        <end position="573"/>
    </location>
</feature>
<protein>
    <recommendedName>
        <fullName evidence="5">Telomere length regulation protein TEL2 homolog</fullName>
    </recommendedName>
</protein>
<gene>
    <name evidence="13" type="primary">TELO2</name>
</gene>
<comment type="similarity">
    <text evidence="4">Belongs to the TEL2 family.</text>
</comment>
<dbReference type="GeneTree" id="ENSGT00390000006698"/>
<sequence>QEEFSRTHFSTILRCLVGKLSPDWLDLLPDGQLEELWASFFLEGPADQAFLVLMESIEGAASPSFRLMKMARLLARFLSAGRMAAVMEGQCGQQAGPASRLLQETLLTRVVGLPDHLGNRLQRETLAAFFPQNYFPLLGEEVLRVLQAVVDSLRGEGPSSDSLPSPAVPRLGLEILGVLVPRLTVLTQGNCLWQRVCWRLVECVPDRAMEAVLKGLVEAAPGPEVLSRLLGNLVTKSKKAQFVMTQKLLFLQYSCSMPMLQSLLGYLAMDSQRRPLLVQALKELLETWGSSSAIRHTPLEQQRYVSKALLICLTHLGEAELQASRDELLASLMEGVKSRLDSSLPPVRRLGMIVAEVASARLHPEGPPLKFQVSEGPPRAAVTLAPVALPAHWGPGCGASVSPGVCTAGRGGGTALIGESPDQETVDSGGPQAGWEGSDSELDSDDELVPYDMSGDGEQRGSKTPAYVRDCLEALTASEDWERWEAALRALEGLVLKSPAATREVSLELAKVLLHLEEKTAVAGFERLRQRALVAVTVTDPARVAEYLAVQFYALNYSLRQRMDILDVLALAAQELSRPGRLGRAAQRGSPGPGSQPSGAAVPAWKAVVEERVRCKTRRFCKGSTGRAAAAGPNEFNAVAGYFFFPLLQRFDRPVVTFDLLGDDQLVLGRLAHTLGALMYLAVNTAVAVPMGKALLEFVWALRFHGDAYVRRGLLSAVSSVLLSVPAEWLLADLLDELLEARSWLADVAEQDADEDCRLLAVKALLLLEKLRDRLLPLSSP</sequence>
<dbReference type="InterPro" id="IPR051970">
    <property type="entry name" value="TEL2_Regulation"/>
</dbReference>
<evidence type="ECO:0000256" key="5">
    <source>
        <dbReference type="ARBA" id="ARBA00018231"/>
    </source>
</evidence>
<dbReference type="SUPFAM" id="SSF48371">
    <property type="entry name" value="ARM repeat"/>
    <property type="match status" value="1"/>
</dbReference>
<keyword evidence="6" id="KW-0963">Cytoplasm</keyword>
<dbReference type="InterPro" id="IPR019337">
    <property type="entry name" value="Telomere_length_regulation_dom"/>
</dbReference>
<dbReference type="Ensembl" id="ENSBGRT00000048767.1">
    <property type="protein sequence ID" value="ENSBGRP00000042054.1"/>
    <property type="gene ID" value="ENSBGRG00000026295.1"/>
</dbReference>
<evidence type="ECO:0000256" key="4">
    <source>
        <dbReference type="ARBA" id="ARBA00006133"/>
    </source>
</evidence>
<organism evidence="13 14">
    <name type="scientific">Bos mutus grunniens</name>
    <name type="common">Wild yak</name>
    <name type="synonym">Bos grunniens</name>
    <dbReference type="NCBI Taxonomy" id="30521"/>
    <lineage>
        <taxon>Eukaryota</taxon>
        <taxon>Metazoa</taxon>
        <taxon>Chordata</taxon>
        <taxon>Craniata</taxon>
        <taxon>Vertebrata</taxon>
        <taxon>Euteleostomi</taxon>
        <taxon>Mammalia</taxon>
        <taxon>Eutheria</taxon>
        <taxon>Laurasiatheria</taxon>
        <taxon>Artiodactyla</taxon>
        <taxon>Ruminantia</taxon>
        <taxon>Pecora</taxon>
        <taxon>Bovidae</taxon>
        <taxon>Bovinae</taxon>
        <taxon>Bos</taxon>
    </lineage>
</organism>
<dbReference type="Gene3D" id="1.25.40.720">
    <property type="entry name" value="Telomere length regulation protein 2, C-terminal domain"/>
    <property type="match status" value="2"/>
</dbReference>
<feature type="region of interest" description="Disordered" evidence="10">
    <location>
        <begin position="582"/>
        <end position="602"/>
    </location>
</feature>
<evidence type="ECO:0000256" key="7">
    <source>
        <dbReference type="ARBA" id="ARBA00023136"/>
    </source>
</evidence>
<dbReference type="InterPro" id="IPR016024">
    <property type="entry name" value="ARM-type_fold"/>
</dbReference>
<evidence type="ECO:0000256" key="10">
    <source>
        <dbReference type="SAM" id="MobiDB-lite"/>
    </source>
</evidence>
<dbReference type="FunFam" id="1.25.40.720:FF:000003">
    <property type="entry name" value="Telomere length regulation protein TEL2 homolog"/>
    <property type="match status" value="1"/>
</dbReference>
<comment type="function">
    <text evidence="9">Regulator of the DNA damage response (DDR). Part of the TTT complex that is required to stabilize protein levels of the phosphatidylinositol 3-kinase-related protein kinase (PIKK) family proteins. The TTT complex is involved in the cellular resistance to DNA damage stresses, like ionizing radiation (IR), ultraviolet (UV) and mitomycin C (MMC). Together with the TTT complex and HSP90 may participate in the proper folding of newly synthesized PIKKs. Promotes assembly, stabilizes and maintains the activity of mTORC1 and mTORC2 complexes, which regulate cell growth and survival in response to nutrient and hormonal signals. May be involved in telomere length regulation.</text>
</comment>
<accession>A0A8B9Z2N5</accession>
<evidence type="ECO:0000256" key="6">
    <source>
        <dbReference type="ARBA" id="ARBA00022490"/>
    </source>
</evidence>
<evidence type="ECO:0000313" key="14">
    <source>
        <dbReference type="Proteomes" id="UP000694520"/>
    </source>
</evidence>
<evidence type="ECO:0000256" key="2">
    <source>
        <dbReference type="ARBA" id="ARBA00004370"/>
    </source>
</evidence>
<keyword evidence="7" id="KW-0472">Membrane</keyword>
<dbReference type="Pfam" id="PF10193">
    <property type="entry name" value="Telomere_reg-2"/>
    <property type="match status" value="1"/>
</dbReference>
<dbReference type="GO" id="GO:0042162">
    <property type="term" value="F:telomeric DNA binding"/>
    <property type="evidence" value="ECO:0007669"/>
    <property type="project" value="TreeGrafter"/>
</dbReference>
<dbReference type="Pfam" id="PF25320">
    <property type="entry name" value="TELO2_ARM"/>
    <property type="match status" value="1"/>
</dbReference>
<feature type="compositionally biased region" description="Low complexity" evidence="10">
    <location>
        <begin position="586"/>
        <end position="602"/>
    </location>
</feature>
<name>A0A8B9Z2N5_BOSMU</name>
<dbReference type="Proteomes" id="UP000694520">
    <property type="component" value="Chromosome 26"/>
</dbReference>
<dbReference type="GO" id="GO:0005634">
    <property type="term" value="C:nucleus"/>
    <property type="evidence" value="ECO:0007669"/>
    <property type="project" value="UniProtKB-SubCell"/>
</dbReference>